<dbReference type="Proteomes" id="UP000000588">
    <property type="component" value="Chromosome"/>
</dbReference>
<organism evidence="2 3">
    <name type="scientific">Porphyromonas gingivalis (strain ATCC BAA-308 / W83)</name>
    <dbReference type="NCBI Taxonomy" id="242619"/>
    <lineage>
        <taxon>Bacteria</taxon>
        <taxon>Pseudomonadati</taxon>
        <taxon>Bacteroidota</taxon>
        <taxon>Bacteroidia</taxon>
        <taxon>Bacteroidales</taxon>
        <taxon>Porphyromonadaceae</taxon>
        <taxon>Porphyromonas</taxon>
    </lineage>
</organism>
<evidence type="ECO:0000313" key="2">
    <source>
        <dbReference type="EMBL" id="AAQ66852.1"/>
    </source>
</evidence>
<dbReference type="EMBL" id="AE015924">
    <property type="protein sequence ID" value="AAQ66852.1"/>
    <property type="molecule type" value="Genomic_DNA"/>
</dbReference>
<dbReference type="AlphaFoldDB" id="Q7MTS8"/>
<dbReference type="KEGG" id="pgi:PG_1863"/>
<feature type="transmembrane region" description="Helical" evidence="1">
    <location>
        <begin position="26"/>
        <end position="45"/>
    </location>
</feature>
<keyword evidence="1" id="KW-1133">Transmembrane helix</keyword>
<keyword evidence="3" id="KW-1185">Reference proteome</keyword>
<accession>Q7MTS8</accession>
<dbReference type="EnsemblBacteria" id="AAQ66852">
    <property type="protein sequence ID" value="AAQ66852"/>
    <property type="gene ID" value="PG_1863"/>
</dbReference>
<protein>
    <submittedName>
        <fullName evidence="2">Uncharacterized protein</fullName>
    </submittedName>
</protein>
<keyword evidence="1" id="KW-0812">Transmembrane</keyword>
<sequence length="50" mass="5635">MNKEECKRQHLDHVQGVITRMAGNSFQIKGFCMAMATILGALYAANFRCE</sequence>
<reference evidence="2 3" key="1">
    <citation type="journal article" date="2003" name="J. Bacteriol.">
        <title>Complete genome sequence of the oral pathogenic bacterium Porphyromonas gingivalis strain W83.</title>
        <authorList>
            <person name="Nelson K."/>
            <person name="Fleishmann R."/>
            <person name="DeBoy R."/>
            <person name="Paulsen I."/>
            <person name="Fouts D."/>
            <person name="Eisen J."/>
            <person name="Daugherty S."/>
            <person name="Dodson R."/>
            <person name="Durkin A."/>
            <person name="Gwinn M."/>
            <person name="Haft D."/>
            <person name="Kolonay J."/>
            <person name="Nelson W."/>
            <person name="White O."/>
            <person name="Mason T."/>
            <person name="Tallon L."/>
            <person name="Gray J."/>
            <person name="Granger D."/>
            <person name="Tettelin H."/>
            <person name="Dong H."/>
            <person name="Galvin J."/>
            <person name="Duncan M."/>
            <person name="Dewhirst F."/>
            <person name="Fraser C."/>
        </authorList>
    </citation>
    <scope>NUCLEOTIDE SEQUENCE [LARGE SCALE GENOMIC DNA]</scope>
    <source>
        <strain evidence="3">ATCC BAA-308 / W83</strain>
    </source>
</reference>
<dbReference type="RefSeq" id="WP_005874345.1">
    <property type="nucleotide sequence ID" value="NC_002950.2"/>
</dbReference>
<dbReference type="STRING" id="242619.PG_1863"/>
<gene>
    <name evidence="2" type="ordered locus">PG_1863</name>
</gene>
<keyword evidence="1" id="KW-0472">Membrane</keyword>
<evidence type="ECO:0000313" key="3">
    <source>
        <dbReference type="Proteomes" id="UP000000588"/>
    </source>
</evidence>
<proteinExistence type="predicted"/>
<name>Q7MTS8_PORGI</name>
<dbReference type="HOGENOM" id="CLU_3121105_0_0_10"/>
<evidence type="ECO:0000256" key="1">
    <source>
        <dbReference type="SAM" id="Phobius"/>
    </source>
</evidence>